<dbReference type="Gene3D" id="3.40.50.360">
    <property type="match status" value="1"/>
</dbReference>
<comment type="caution">
    <text evidence="2">The sequence shown here is derived from an EMBL/GenBank/DDBJ whole genome shotgun (WGS) entry which is preliminary data.</text>
</comment>
<name>A0ABT3ITH0_9BACT</name>
<sequence>MTAHPHILAISGSTRNSSSNGHLIKAISDLASPYFTIDIFEGIATLPHFNPDLDPEKAPEAVTRFRQQLQAADGILICTPEYAIGVPGSLKNAIDWTVSSMEFSRKPVALITASTSGHIAHKALLGTLLIIESRITAATQLVISAIKTKVNVAGQITDPETREQIHQLIRSLASSIADQEGVAQTYLPAPSIH</sequence>
<dbReference type="Proteomes" id="UP001207742">
    <property type="component" value="Unassembled WGS sequence"/>
</dbReference>
<dbReference type="PANTHER" id="PTHR30543:SF21">
    <property type="entry name" value="NAD(P)H-DEPENDENT FMN REDUCTASE LOT6"/>
    <property type="match status" value="1"/>
</dbReference>
<dbReference type="PANTHER" id="PTHR30543">
    <property type="entry name" value="CHROMATE REDUCTASE"/>
    <property type="match status" value="1"/>
</dbReference>
<dbReference type="SUPFAM" id="SSF52218">
    <property type="entry name" value="Flavoproteins"/>
    <property type="match status" value="1"/>
</dbReference>
<proteinExistence type="predicted"/>
<organism evidence="2 3">
    <name type="scientific">Chitinophaga nivalis</name>
    <dbReference type="NCBI Taxonomy" id="2991709"/>
    <lineage>
        <taxon>Bacteria</taxon>
        <taxon>Pseudomonadati</taxon>
        <taxon>Bacteroidota</taxon>
        <taxon>Chitinophagia</taxon>
        <taxon>Chitinophagales</taxon>
        <taxon>Chitinophagaceae</taxon>
        <taxon>Chitinophaga</taxon>
    </lineage>
</organism>
<reference evidence="2 3" key="1">
    <citation type="submission" date="2022-10" db="EMBL/GenBank/DDBJ databases">
        <title>Chitinophaga nivalis PC15 sp. nov., isolated from Pyeongchang county, South Korea.</title>
        <authorList>
            <person name="Trinh H.N."/>
        </authorList>
    </citation>
    <scope>NUCLEOTIDE SEQUENCE [LARGE SCALE GENOMIC DNA]</scope>
    <source>
        <strain evidence="2 3">PC14</strain>
    </source>
</reference>
<feature type="domain" description="NADPH-dependent FMN reductase-like" evidence="1">
    <location>
        <begin position="6"/>
        <end position="129"/>
    </location>
</feature>
<dbReference type="Pfam" id="PF03358">
    <property type="entry name" value="FMN_red"/>
    <property type="match status" value="1"/>
</dbReference>
<evidence type="ECO:0000313" key="2">
    <source>
        <dbReference type="EMBL" id="MCW3487271.1"/>
    </source>
</evidence>
<dbReference type="EMBL" id="JAPDNS010000002">
    <property type="protein sequence ID" value="MCW3487271.1"/>
    <property type="molecule type" value="Genomic_DNA"/>
</dbReference>
<keyword evidence="3" id="KW-1185">Reference proteome</keyword>
<protein>
    <submittedName>
        <fullName evidence="2">NAD(P)H-dependent oxidoreductase</fullName>
    </submittedName>
</protein>
<gene>
    <name evidence="2" type="ORF">OL497_25460</name>
</gene>
<dbReference type="InterPro" id="IPR005025">
    <property type="entry name" value="FMN_Rdtase-like_dom"/>
</dbReference>
<dbReference type="InterPro" id="IPR050712">
    <property type="entry name" value="NAD(P)H-dep_reductase"/>
</dbReference>
<dbReference type="InterPro" id="IPR029039">
    <property type="entry name" value="Flavoprotein-like_sf"/>
</dbReference>
<accession>A0ABT3ITH0</accession>
<evidence type="ECO:0000259" key="1">
    <source>
        <dbReference type="Pfam" id="PF03358"/>
    </source>
</evidence>
<dbReference type="RefSeq" id="WP_264734081.1">
    <property type="nucleotide sequence ID" value="NZ_JAPDNR010000001.1"/>
</dbReference>
<evidence type="ECO:0000313" key="3">
    <source>
        <dbReference type="Proteomes" id="UP001207742"/>
    </source>
</evidence>